<dbReference type="Proteomes" id="UP000197277">
    <property type="component" value="Unassembled WGS sequence"/>
</dbReference>
<dbReference type="OrthoDB" id="597471at2"/>
<evidence type="ECO:0000313" key="3">
    <source>
        <dbReference type="Proteomes" id="UP000197277"/>
    </source>
</evidence>
<dbReference type="SUPFAM" id="SSF48452">
    <property type="entry name" value="TPR-like"/>
    <property type="match status" value="1"/>
</dbReference>
<reference evidence="2 3" key="1">
    <citation type="submission" date="2017-06" db="EMBL/GenBank/DDBJ databases">
        <title>Hymenobacter amundsenii sp. nov. isolated from regoliths in Antarctica.</title>
        <authorList>
            <person name="Sedlacek I."/>
            <person name="Kralova S."/>
            <person name="Pantucek R."/>
            <person name="Svec P."/>
            <person name="Holochova P."/>
            <person name="Stankova E."/>
            <person name="Vrbovska V."/>
            <person name="Busse H.-J."/>
        </authorList>
    </citation>
    <scope>NUCLEOTIDE SEQUENCE [LARGE SCALE GENOMIC DNA]</scope>
    <source>
        <strain evidence="2 3">CCM 8682</strain>
    </source>
</reference>
<dbReference type="AlphaFoldDB" id="A0A2D0AFH5"/>
<feature type="region of interest" description="Disordered" evidence="1">
    <location>
        <begin position="146"/>
        <end position="275"/>
    </location>
</feature>
<dbReference type="Gene3D" id="1.25.40.10">
    <property type="entry name" value="Tetratricopeptide repeat domain"/>
    <property type="match status" value="1"/>
</dbReference>
<organism evidence="2 3">
    <name type="scientific">Hymenobacter amundsenii</name>
    <dbReference type="NCBI Taxonomy" id="2006685"/>
    <lineage>
        <taxon>Bacteria</taxon>
        <taxon>Pseudomonadati</taxon>
        <taxon>Bacteroidota</taxon>
        <taxon>Cytophagia</taxon>
        <taxon>Cytophagales</taxon>
        <taxon>Hymenobacteraceae</taxon>
        <taxon>Hymenobacter</taxon>
    </lineage>
</organism>
<comment type="caution">
    <text evidence="2">The sequence shown here is derived from an EMBL/GenBank/DDBJ whole genome shotgun (WGS) entry which is preliminary data.</text>
</comment>
<sequence length="325" mass="34420">MKILLAGSILLVSLWGGITRIHDRNAAVQRGAAAYAQQHYAAAAAAYQDAALRFGATDDAVWLNLAHATARAGQPAEARTYYGRLLNSPNLPIRSVALQQLAGLAASRSEYAQAVGLLRQALLANPKNAAARYNYEVLREFLAARRPQAPAPPPPGSDGSPEAAQNGPRTQSRPKAGPDTPGQRPDPSQLQDPNSAPERRPNANGQRDLNQPSAQPGNSATGGFRPGAGQQRSVAQGSQPGTVRGLSDEENGPEAPGGTSRRGGTETAAPDEANLQTQRARLQQMNLSPGQARQLLEALHTAEQQYLQQLPRKATKPADKSKPGW</sequence>
<dbReference type="InterPro" id="IPR011990">
    <property type="entry name" value="TPR-like_helical_dom_sf"/>
</dbReference>
<dbReference type="RefSeq" id="WP_088464987.1">
    <property type="nucleotide sequence ID" value="NZ_NIRR01000023.1"/>
</dbReference>
<feature type="compositionally biased region" description="Polar residues" evidence="1">
    <location>
        <begin position="203"/>
        <end position="221"/>
    </location>
</feature>
<gene>
    <name evidence="2" type="ORF">CDA63_13505</name>
</gene>
<evidence type="ECO:0000256" key="1">
    <source>
        <dbReference type="SAM" id="MobiDB-lite"/>
    </source>
</evidence>
<keyword evidence="3" id="KW-1185">Reference proteome</keyword>
<feature type="compositionally biased region" description="Polar residues" evidence="1">
    <location>
        <begin position="230"/>
        <end position="241"/>
    </location>
</feature>
<protein>
    <submittedName>
        <fullName evidence="2">Uncharacterized protein</fullName>
    </submittedName>
</protein>
<proteinExistence type="predicted"/>
<evidence type="ECO:0000313" key="2">
    <source>
        <dbReference type="EMBL" id="OWP62521.1"/>
    </source>
</evidence>
<dbReference type="EMBL" id="NIRR01000023">
    <property type="protein sequence ID" value="OWP62521.1"/>
    <property type="molecule type" value="Genomic_DNA"/>
</dbReference>
<accession>A0A2D0AFH5</accession>
<name>A0A2D0AFH5_9BACT</name>